<feature type="compositionally biased region" description="Pro residues" evidence="1">
    <location>
        <begin position="77"/>
        <end position="92"/>
    </location>
</feature>
<reference evidence="3" key="1">
    <citation type="journal article" date="2012" name="Science">
        <title>The Paleozoic origin of enzymatic lignin decomposition reconstructed from 31 fungal genomes.</title>
        <authorList>
            <person name="Floudas D."/>
            <person name="Binder M."/>
            <person name="Riley R."/>
            <person name="Barry K."/>
            <person name="Blanchette R.A."/>
            <person name="Henrissat B."/>
            <person name="Martinez A.T."/>
            <person name="Otillar R."/>
            <person name="Spatafora J.W."/>
            <person name="Yadav J.S."/>
            <person name="Aerts A."/>
            <person name="Benoit I."/>
            <person name="Boyd A."/>
            <person name="Carlson A."/>
            <person name="Copeland A."/>
            <person name="Coutinho P.M."/>
            <person name="de Vries R.P."/>
            <person name="Ferreira P."/>
            <person name="Findley K."/>
            <person name="Foster B."/>
            <person name="Gaskell J."/>
            <person name="Glotzer D."/>
            <person name="Gorecki P."/>
            <person name="Heitman J."/>
            <person name="Hesse C."/>
            <person name="Hori C."/>
            <person name="Igarashi K."/>
            <person name="Jurgens J.A."/>
            <person name="Kallen N."/>
            <person name="Kersten P."/>
            <person name="Kohler A."/>
            <person name="Kuees U."/>
            <person name="Kumar T.K.A."/>
            <person name="Kuo A."/>
            <person name="LaButti K."/>
            <person name="Larrondo L.F."/>
            <person name="Lindquist E."/>
            <person name="Ling A."/>
            <person name="Lombard V."/>
            <person name="Lucas S."/>
            <person name="Lundell T."/>
            <person name="Martin R."/>
            <person name="McLaughlin D.J."/>
            <person name="Morgenstern I."/>
            <person name="Morin E."/>
            <person name="Murat C."/>
            <person name="Nagy L.G."/>
            <person name="Nolan M."/>
            <person name="Ohm R.A."/>
            <person name="Patyshakuliyeva A."/>
            <person name="Rokas A."/>
            <person name="Ruiz-Duenas F.J."/>
            <person name="Sabat G."/>
            <person name="Salamov A."/>
            <person name="Samejima M."/>
            <person name="Schmutz J."/>
            <person name="Slot J.C."/>
            <person name="St John F."/>
            <person name="Stenlid J."/>
            <person name="Sun H."/>
            <person name="Sun S."/>
            <person name="Syed K."/>
            <person name="Tsang A."/>
            <person name="Wiebenga A."/>
            <person name="Young D."/>
            <person name="Pisabarro A."/>
            <person name="Eastwood D.C."/>
            <person name="Martin F."/>
            <person name="Cullen D."/>
            <person name="Grigoriev I.V."/>
            <person name="Hibbett D.S."/>
        </authorList>
    </citation>
    <scope>NUCLEOTIDE SEQUENCE [LARGE SCALE GENOMIC DNA]</scope>
    <source>
        <strain evidence="3">RWD-64-598 SS2</strain>
    </source>
</reference>
<feature type="compositionally biased region" description="Low complexity" evidence="1">
    <location>
        <begin position="54"/>
        <end position="63"/>
    </location>
</feature>
<dbReference type="EMBL" id="JH711576">
    <property type="protein sequence ID" value="EIW82718.1"/>
    <property type="molecule type" value="Genomic_DNA"/>
</dbReference>
<name>A0A5M3MU79_CONPW</name>
<comment type="caution">
    <text evidence="2">The sequence shown here is derived from an EMBL/GenBank/DDBJ whole genome shotgun (WGS) entry which is preliminary data.</text>
</comment>
<feature type="compositionally biased region" description="Pro residues" evidence="1">
    <location>
        <begin position="227"/>
        <end position="237"/>
    </location>
</feature>
<feature type="compositionally biased region" description="Acidic residues" evidence="1">
    <location>
        <begin position="332"/>
        <end position="358"/>
    </location>
</feature>
<feature type="compositionally biased region" description="Basic residues" evidence="1">
    <location>
        <begin position="113"/>
        <end position="123"/>
    </location>
</feature>
<feature type="compositionally biased region" description="Polar residues" evidence="1">
    <location>
        <begin position="466"/>
        <end position="479"/>
    </location>
</feature>
<gene>
    <name evidence="2" type="ORF">CONPUDRAFT_163797</name>
</gene>
<organism evidence="2 3">
    <name type="scientific">Coniophora puteana (strain RWD-64-598)</name>
    <name type="common">Brown rot fungus</name>
    <dbReference type="NCBI Taxonomy" id="741705"/>
    <lineage>
        <taxon>Eukaryota</taxon>
        <taxon>Fungi</taxon>
        <taxon>Dikarya</taxon>
        <taxon>Basidiomycota</taxon>
        <taxon>Agaricomycotina</taxon>
        <taxon>Agaricomycetes</taxon>
        <taxon>Agaricomycetidae</taxon>
        <taxon>Boletales</taxon>
        <taxon>Coniophorineae</taxon>
        <taxon>Coniophoraceae</taxon>
        <taxon>Coniophora</taxon>
    </lineage>
</organism>
<protein>
    <submittedName>
        <fullName evidence="2">Uncharacterized protein</fullName>
    </submittedName>
</protein>
<dbReference type="AlphaFoldDB" id="A0A5M3MU79"/>
<accession>A0A5M3MU79</accession>
<sequence length="613" mass="67563">MGLSNRVRCRCLRHFAIYSLPWPARLLSHLPPGTVLPEVDRDNVKKHVSEKISSHAAAAASRKSATEEPSTKKKMMAPPPASPPRPPSPPVSESPHHKVEVPVKAKEMLVVPKRPRGRPRKHPRPEDLPPQPKRPRGRPRTRPLPVPVVQEPVAIVGRESISAPGWLKTFVMEMEERQQPRDANGRFGRKSLANNLHARRDYQPFSSLTREERIANRERNKAGGGMGPPPLPLPLPLPAAEEYRDEEGLHRRFKQEEEDVDMGVPEDLDDAMDEDDGREPPSKRLRMSDGSDEEDDSISAPSRFRGWGGSLSYRPNPNSYARRKRFPRQSESELEYQEDDDDEEVEEEEEEEEEEEDDRRDTEAGESPGTSTDETPPPVTPPEDPVTVSALRNVVYSHQESTVAAEDEDEPLLGRPSPLMTSVLTLKPSPVNFAKKRWSSTIAADMAVKNGVGSRLNNGKSQLLQLSRNSSETSASSQHGYEGELGGEKGGHDGYIDFGGEDEMAVDAALHSKSEKRVDDGDADDGSGLEPRSYVRALVGLGGTLVTTSKDINVDVNVVETAASMSMSMSIKSPVSKYLRKTRSFCAVDDESVQPALVNAGWESGSDGSADDV</sequence>
<dbReference type="OrthoDB" id="6627536at2759"/>
<dbReference type="Proteomes" id="UP000053558">
    <property type="component" value="Unassembled WGS sequence"/>
</dbReference>
<dbReference type="KEGG" id="cput:CONPUDRAFT_163797"/>
<feature type="compositionally biased region" description="Basic and acidic residues" evidence="1">
    <location>
        <begin position="94"/>
        <end position="107"/>
    </location>
</feature>
<feature type="compositionally biased region" description="Basic and acidic residues" evidence="1">
    <location>
        <begin position="278"/>
        <end position="289"/>
    </location>
</feature>
<feature type="compositionally biased region" description="Basic and acidic residues" evidence="1">
    <location>
        <begin position="209"/>
        <end position="221"/>
    </location>
</feature>
<evidence type="ECO:0000313" key="3">
    <source>
        <dbReference type="Proteomes" id="UP000053558"/>
    </source>
</evidence>
<feature type="region of interest" description="Disordered" evidence="1">
    <location>
        <begin position="194"/>
        <end position="417"/>
    </location>
</feature>
<evidence type="ECO:0000256" key="1">
    <source>
        <dbReference type="SAM" id="MobiDB-lite"/>
    </source>
</evidence>
<dbReference type="GeneID" id="19204995"/>
<keyword evidence="3" id="KW-1185">Reference proteome</keyword>
<feature type="compositionally biased region" description="Acidic residues" evidence="1">
    <location>
        <begin position="256"/>
        <end position="277"/>
    </location>
</feature>
<dbReference type="RefSeq" id="XP_007766701.1">
    <property type="nucleotide sequence ID" value="XM_007768511.1"/>
</dbReference>
<evidence type="ECO:0000313" key="2">
    <source>
        <dbReference type="EMBL" id="EIW82718.1"/>
    </source>
</evidence>
<feature type="compositionally biased region" description="Basic and acidic residues" evidence="1">
    <location>
        <begin position="486"/>
        <end position="495"/>
    </location>
</feature>
<proteinExistence type="predicted"/>
<feature type="region of interest" description="Disordered" evidence="1">
    <location>
        <begin position="466"/>
        <end position="498"/>
    </location>
</feature>
<feature type="compositionally biased region" description="Pro residues" evidence="1">
    <location>
        <begin position="375"/>
        <end position="384"/>
    </location>
</feature>
<feature type="region of interest" description="Disordered" evidence="1">
    <location>
        <begin position="46"/>
        <end position="146"/>
    </location>
</feature>